<evidence type="ECO:0000313" key="2">
    <source>
        <dbReference type="Ensembl" id="ENSSPAP00000016327.1"/>
    </source>
</evidence>
<reference evidence="2" key="1">
    <citation type="submission" date="2023-09" db="UniProtKB">
        <authorList>
            <consortium name="Ensembl"/>
        </authorList>
    </citation>
    <scope>IDENTIFICATION</scope>
</reference>
<dbReference type="Pfam" id="PF00619">
    <property type="entry name" value="CARD"/>
    <property type="match status" value="1"/>
</dbReference>
<dbReference type="GeneTree" id="ENSGT01030000235171"/>
<dbReference type="STRING" id="144197.ENSSPAP00000016327"/>
<organism evidence="2">
    <name type="scientific">Stegastes partitus</name>
    <name type="common">bicolor damselfish</name>
    <dbReference type="NCBI Taxonomy" id="144197"/>
    <lineage>
        <taxon>Eukaryota</taxon>
        <taxon>Metazoa</taxon>
        <taxon>Chordata</taxon>
        <taxon>Craniata</taxon>
        <taxon>Vertebrata</taxon>
        <taxon>Euteleostomi</taxon>
        <taxon>Actinopterygii</taxon>
        <taxon>Neopterygii</taxon>
        <taxon>Teleostei</taxon>
        <taxon>Neoteleostei</taxon>
        <taxon>Acanthomorphata</taxon>
        <taxon>Ovalentaria</taxon>
        <taxon>Pomacentridae</taxon>
        <taxon>Stegastes</taxon>
    </lineage>
</organism>
<dbReference type="InterPro" id="IPR001315">
    <property type="entry name" value="CARD"/>
</dbReference>
<evidence type="ECO:0000259" key="1">
    <source>
        <dbReference type="PROSITE" id="PS50209"/>
    </source>
</evidence>
<name>A0A3B5AS23_9TELE</name>
<dbReference type="Gene3D" id="1.10.533.10">
    <property type="entry name" value="Death Domain, Fas"/>
    <property type="match status" value="1"/>
</dbReference>
<protein>
    <recommendedName>
        <fullName evidence="1">CARD domain-containing protein</fullName>
    </recommendedName>
</protein>
<sequence>MACTSQSASEYVRSARRHLVRELQNLSVIVENLYQKEVLSGEEVSEIQAERDDYDKTRKILDSVIKKGEAACYQLLRIIDMTRTRTAGRPTRLPENNTGASTGTKKFDLHHWISCFSFKEDPHMDVDCLQGIESKILLHMCHISYCSCLIY</sequence>
<dbReference type="InterPro" id="IPR011029">
    <property type="entry name" value="DEATH-like_dom_sf"/>
</dbReference>
<feature type="domain" description="CARD" evidence="1">
    <location>
        <begin position="4"/>
        <end position="79"/>
    </location>
</feature>
<dbReference type="AlphaFoldDB" id="A0A3B5AS23"/>
<proteinExistence type="predicted"/>
<accession>A0A3B5AS23</accession>
<dbReference type="Ensembl" id="ENSSPAT00000016589.1">
    <property type="protein sequence ID" value="ENSSPAP00000016327.1"/>
    <property type="gene ID" value="ENSSPAG00000012312.1"/>
</dbReference>
<dbReference type="SUPFAM" id="SSF47986">
    <property type="entry name" value="DEATH domain"/>
    <property type="match status" value="1"/>
</dbReference>
<dbReference type="GO" id="GO:0042981">
    <property type="term" value="P:regulation of apoptotic process"/>
    <property type="evidence" value="ECO:0007669"/>
    <property type="project" value="InterPro"/>
</dbReference>
<dbReference type="CDD" id="cd01671">
    <property type="entry name" value="CARD"/>
    <property type="match status" value="1"/>
</dbReference>
<dbReference type="PROSITE" id="PS50209">
    <property type="entry name" value="CARD"/>
    <property type="match status" value="1"/>
</dbReference>